<evidence type="ECO:0000313" key="2">
    <source>
        <dbReference type="Proteomes" id="UP000049979"/>
    </source>
</evidence>
<keyword evidence="2" id="KW-1185">Reference proteome</keyword>
<dbReference type="RefSeq" id="WP_022047074.1">
    <property type="nucleotide sequence ID" value="NZ_CP173697.1"/>
</dbReference>
<protein>
    <submittedName>
        <fullName evidence="1">Uncharacterized protein</fullName>
    </submittedName>
</protein>
<accession>A0A0M6WLH9</accession>
<dbReference type="AlphaFoldDB" id="A0A0M6WLH9"/>
<reference evidence="2" key="1">
    <citation type="submission" date="2015-05" db="EMBL/GenBank/DDBJ databases">
        <authorList>
            <consortium name="Pathogen Informatics"/>
        </authorList>
    </citation>
    <scope>NUCLEOTIDE SEQUENCE [LARGE SCALE GENOMIC DNA]</scope>
    <source>
        <strain evidence="2">M72</strain>
    </source>
</reference>
<dbReference type="OrthoDB" id="2063172at2"/>
<dbReference type="STRING" id="301302.ERS852420_00645"/>
<gene>
    <name evidence="1" type="ORF">M72_05351</name>
</gene>
<sequence length="109" mass="12498">MDENKSITYDDLIQTRNTQILKSIVPFLDVPTQKPLAMLIQLMEWKNATAAFSRQENSMAACSLPAGTKRRDAMLSAVRKYCTPKEQEMIDTIQTLFCIMENQDLFHNP</sequence>
<dbReference type="Proteomes" id="UP000049979">
    <property type="component" value="Unassembled WGS sequence"/>
</dbReference>
<dbReference type="EMBL" id="CVRR01000019">
    <property type="protein sequence ID" value="CRL37956.1"/>
    <property type="molecule type" value="Genomic_DNA"/>
</dbReference>
<proteinExistence type="predicted"/>
<evidence type="ECO:0000313" key="1">
    <source>
        <dbReference type="EMBL" id="CRL37956.1"/>
    </source>
</evidence>
<name>A0A0M6WLH9_9FIRM</name>
<organism evidence="1 2">
    <name type="scientific">Roseburia faecis</name>
    <dbReference type="NCBI Taxonomy" id="301302"/>
    <lineage>
        <taxon>Bacteria</taxon>
        <taxon>Bacillati</taxon>
        <taxon>Bacillota</taxon>
        <taxon>Clostridia</taxon>
        <taxon>Lachnospirales</taxon>
        <taxon>Lachnospiraceae</taxon>
        <taxon>Roseburia</taxon>
    </lineage>
</organism>